<dbReference type="SUPFAM" id="SSF48371">
    <property type="entry name" value="ARM repeat"/>
    <property type="match status" value="1"/>
</dbReference>
<dbReference type="PANTHER" id="PTHR45857:SF4">
    <property type="entry name" value="FORMIN-LIKE PROTEIN"/>
    <property type="match status" value="1"/>
</dbReference>
<dbReference type="GO" id="GO:0005829">
    <property type="term" value="C:cytosol"/>
    <property type="evidence" value="ECO:0007669"/>
    <property type="project" value="TreeGrafter"/>
</dbReference>
<dbReference type="Gene3D" id="1.25.10.10">
    <property type="entry name" value="Leucine-rich Repeat Variant"/>
    <property type="match status" value="1"/>
</dbReference>
<evidence type="ECO:0000256" key="1">
    <source>
        <dbReference type="ARBA" id="ARBA00023449"/>
    </source>
</evidence>
<comment type="similarity">
    <text evidence="1">Belongs to the formin homology family.</text>
</comment>
<dbReference type="GO" id="GO:0030866">
    <property type="term" value="P:cortical actin cytoskeleton organization"/>
    <property type="evidence" value="ECO:0007669"/>
    <property type="project" value="TreeGrafter"/>
</dbReference>
<dbReference type="InterPro" id="IPR015425">
    <property type="entry name" value="FH2_Formin"/>
</dbReference>
<dbReference type="InterPro" id="IPR011989">
    <property type="entry name" value="ARM-like"/>
</dbReference>
<dbReference type="InterPro" id="IPR016024">
    <property type="entry name" value="ARM-type_fold"/>
</dbReference>
<evidence type="ECO:0000256" key="2">
    <source>
        <dbReference type="SAM" id="MobiDB-lite"/>
    </source>
</evidence>
<dbReference type="Pfam" id="PF06367">
    <property type="entry name" value="Drf_FH3"/>
    <property type="match status" value="1"/>
</dbReference>
<feature type="compositionally biased region" description="Basic and acidic residues" evidence="2">
    <location>
        <begin position="480"/>
        <end position="490"/>
    </location>
</feature>
<feature type="compositionally biased region" description="Polar residues" evidence="2">
    <location>
        <begin position="465"/>
        <end position="477"/>
    </location>
</feature>
<dbReference type="GO" id="GO:0051015">
    <property type="term" value="F:actin filament binding"/>
    <property type="evidence" value="ECO:0007669"/>
    <property type="project" value="TreeGrafter"/>
</dbReference>
<dbReference type="AlphaFoldDB" id="A0A430QQI6"/>
<sequence length="1008" mass="115760">MNYENTPKYEDQWANFIQSLDVDPDKAKGIEQLPDDQKRQLLENYAVKNPKFSAFHYVSLIKGLRVGRSTLTKNPRKGDAQQAKEILLATEISLRTNNVAWVYDFLDQEGLEALVNYVSRVIHMVMRTDFRPTVDAIQQQRSALLGSFSSDQAVSITDLCDNINESDKVGSGLWCSSLRKKKHDRISFSPVHVRHISDSIRDSLHQGVRCFRALLNNQRGCSMVFEHPHAVNVIALCLLHPSYQTKTLVLELLTVVCLITGGHERVLNAFDNFKKEVGESTRFEYLIHYFFTHESESPDYNMDFMVSCMQFFNIVVHSTDDIMLRVYLQEEFKHLGLVNYLSVIFISYEYYNINWNIHKINSESVSEGIIVKTENSYPCRIYNQSGDRLLRQIEAYNDNEVDVAVLLEDSQMRDVLQQEKEQAESDLIILQTRTATIQAEYENKLLELQQKIQALEIKNQDLENQRTNQDGQLSTLRAQLLDKDKSTTERERNLQQRLRELEDTLNTVKNSQSKSQIKVNGIVGVSIRPPIQTRYKLPLVNWVLLKNQQLRGTIFVGMNDEAVLDALDTERFENLFKLSNQSVNNSNKSGVNNLVNGLDQKDSRISKKVEKKSLMDSNRHRCIGVLLRYLESEKYTPERLWNDINRLELGQDVTDRIYHQLPTADEVKTYLNYEFTEQRSIDDLTDEDRLLLHLCKVERLGPRLEIILFMNSFEDNLNVVNSKIIAVRSASLALKNSCKFRAILEIILAFGNYMNSSRRGIAYGFRLQSLDALSDTRTLDKSWTLLHFIVETIETQFPALVNFDDELTGVVEAAKVPTEALTNDVAALVSGMSQADKETIIFGSLKTPQRLSDFVLNNKSKVESIEKQAETARNMFARTIEWFGEAQIKPSPEQFFSLIVRFIKNFKNAIVDNEARRRVEALQSLNSVTGDDNGPLSSINQISINHIPKRPKDKRLAQEARLAKRRFKNRTRQITGDGMMDEILAGLISEPLQAEVHPHRNRLSENNN</sequence>
<accession>A0A430QQI6</accession>
<evidence type="ECO:0008006" key="7">
    <source>
        <dbReference type="Google" id="ProtNLM"/>
    </source>
</evidence>
<comment type="caution">
    <text evidence="5">The sequence shown here is derived from an EMBL/GenBank/DDBJ whole genome shotgun (WGS) entry which is preliminary data.</text>
</comment>
<dbReference type="STRING" id="6184.A0A430QQI6"/>
<dbReference type="GO" id="GO:0016477">
    <property type="term" value="P:cell migration"/>
    <property type="evidence" value="ECO:0007669"/>
    <property type="project" value="TreeGrafter"/>
</dbReference>
<dbReference type="SUPFAM" id="SSF101447">
    <property type="entry name" value="Formin homology 2 domain (FH2 domain)"/>
    <property type="match status" value="1"/>
</dbReference>
<evidence type="ECO:0000313" key="5">
    <source>
        <dbReference type="EMBL" id="RTG89963.1"/>
    </source>
</evidence>
<evidence type="ECO:0000259" key="3">
    <source>
        <dbReference type="PROSITE" id="PS51232"/>
    </source>
</evidence>
<dbReference type="InterPro" id="IPR010472">
    <property type="entry name" value="FH3_dom"/>
</dbReference>
<organism evidence="5 6">
    <name type="scientific">Schistosoma bovis</name>
    <name type="common">Blood fluke</name>
    <dbReference type="NCBI Taxonomy" id="6184"/>
    <lineage>
        <taxon>Eukaryota</taxon>
        <taxon>Metazoa</taxon>
        <taxon>Spiralia</taxon>
        <taxon>Lophotrochozoa</taxon>
        <taxon>Platyhelminthes</taxon>
        <taxon>Trematoda</taxon>
        <taxon>Digenea</taxon>
        <taxon>Strigeidida</taxon>
        <taxon>Schistosomatoidea</taxon>
        <taxon>Schistosomatidae</taxon>
        <taxon>Schistosoma</taxon>
    </lineage>
</organism>
<dbReference type="PANTHER" id="PTHR45857">
    <property type="entry name" value="FORMIN-LIKE PROTEIN"/>
    <property type="match status" value="1"/>
</dbReference>
<keyword evidence="6" id="KW-1185">Reference proteome</keyword>
<name>A0A430QQI6_SCHBO</name>
<dbReference type="EMBL" id="QMKO01001471">
    <property type="protein sequence ID" value="RTG89963.1"/>
    <property type="molecule type" value="Genomic_DNA"/>
</dbReference>
<dbReference type="SMART" id="SM01140">
    <property type="entry name" value="Drf_GBD"/>
    <property type="match status" value="1"/>
</dbReference>
<dbReference type="GO" id="GO:0008360">
    <property type="term" value="P:regulation of cell shape"/>
    <property type="evidence" value="ECO:0007669"/>
    <property type="project" value="TreeGrafter"/>
</dbReference>
<gene>
    <name evidence="5" type="ORF">DC041_0011857</name>
</gene>
<dbReference type="InterPro" id="IPR014768">
    <property type="entry name" value="GBD/FH3_dom"/>
</dbReference>
<dbReference type="PROSITE" id="PS51232">
    <property type="entry name" value="GBD_FH3"/>
    <property type="match status" value="1"/>
</dbReference>
<feature type="domain" description="FH2" evidence="4">
    <location>
        <begin position="527"/>
        <end position="932"/>
    </location>
</feature>
<dbReference type="Proteomes" id="UP000290809">
    <property type="component" value="Unassembled WGS sequence"/>
</dbReference>
<dbReference type="Gene3D" id="1.20.58.2220">
    <property type="entry name" value="Formin, FH2 domain"/>
    <property type="match status" value="1"/>
</dbReference>
<dbReference type="InterPro" id="IPR010473">
    <property type="entry name" value="GTPase-bd"/>
</dbReference>
<dbReference type="PROSITE" id="PS51444">
    <property type="entry name" value="FH2"/>
    <property type="match status" value="1"/>
</dbReference>
<evidence type="ECO:0000313" key="6">
    <source>
        <dbReference type="Proteomes" id="UP000290809"/>
    </source>
</evidence>
<protein>
    <recommendedName>
        <fullName evidence="7">Formin-like protein</fullName>
    </recommendedName>
</protein>
<dbReference type="SMART" id="SM00498">
    <property type="entry name" value="FH2"/>
    <property type="match status" value="1"/>
</dbReference>
<dbReference type="InterPro" id="IPR043592">
    <property type="entry name" value="FMNL_animal"/>
</dbReference>
<evidence type="ECO:0000259" key="4">
    <source>
        <dbReference type="PROSITE" id="PS51444"/>
    </source>
</evidence>
<dbReference type="InterPro" id="IPR042201">
    <property type="entry name" value="FH2_Formin_sf"/>
</dbReference>
<dbReference type="Pfam" id="PF06371">
    <property type="entry name" value="Drf_GBD"/>
    <property type="match status" value="1"/>
</dbReference>
<feature type="domain" description="GBD/FH3" evidence="3">
    <location>
        <begin position="1"/>
        <end position="512"/>
    </location>
</feature>
<dbReference type="Pfam" id="PF02181">
    <property type="entry name" value="FH2"/>
    <property type="match status" value="1"/>
</dbReference>
<dbReference type="GO" id="GO:0031267">
    <property type="term" value="F:small GTPase binding"/>
    <property type="evidence" value="ECO:0007669"/>
    <property type="project" value="InterPro"/>
</dbReference>
<proteinExistence type="inferred from homology"/>
<feature type="region of interest" description="Disordered" evidence="2">
    <location>
        <begin position="463"/>
        <end position="490"/>
    </location>
</feature>
<dbReference type="SMART" id="SM01139">
    <property type="entry name" value="Drf_FH3"/>
    <property type="match status" value="1"/>
</dbReference>
<reference evidence="5 6" key="1">
    <citation type="journal article" date="2019" name="PLoS Pathog.">
        <title>Genome sequence of the bovine parasite Schistosoma bovis Tanzania.</title>
        <authorList>
            <person name="Oey H."/>
            <person name="Zakrzewski M."/>
            <person name="Gobert G."/>
            <person name="Gravermann K."/>
            <person name="Stoye J."/>
            <person name="Jones M."/>
            <person name="Mcmanus D."/>
            <person name="Krause L."/>
        </authorList>
    </citation>
    <scope>NUCLEOTIDE SEQUENCE [LARGE SCALE GENOMIC DNA]</scope>
    <source>
        <strain evidence="5 6">TAN1997</strain>
    </source>
</reference>